<dbReference type="InterPro" id="IPR027417">
    <property type="entry name" value="P-loop_NTPase"/>
</dbReference>
<dbReference type="SUPFAM" id="SSF90123">
    <property type="entry name" value="ABC transporter transmembrane region"/>
    <property type="match status" value="1"/>
</dbReference>
<dbReference type="SMART" id="SM00382">
    <property type="entry name" value="AAA"/>
    <property type="match status" value="1"/>
</dbReference>
<dbReference type="InterPro" id="IPR014223">
    <property type="entry name" value="ABC_CydC/D"/>
</dbReference>
<evidence type="ECO:0000256" key="5">
    <source>
        <dbReference type="ARBA" id="ARBA00022989"/>
    </source>
</evidence>
<reference evidence="12" key="1">
    <citation type="journal article" date="2019" name="Int. J. Syst. Evol. Microbiol.">
        <title>The Global Catalogue of Microorganisms (GCM) 10K type strain sequencing project: providing services to taxonomists for standard genome sequencing and annotation.</title>
        <authorList>
            <consortium name="The Broad Institute Genomics Platform"/>
            <consortium name="The Broad Institute Genome Sequencing Center for Infectious Disease"/>
            <person name="Wu L."/>
            <person name="Ma J."/>
        </authorList>
    </citation>
    <scope>NUCLEOTIDE SEQUENCE [LARGE SCALE GENOMIC DNA]</scope>
    <source>
        <strain evidence="12">JCM 3369</strain>
    </source>
</reference>
<dbReference type="PROSITE" id="PS00211">
    <property type="entry name" value="ABC_TRANSPORTER_1"/>
    <property type="match status" value="1"/>
</dbReference>
<evidence type="ECO:0000313" key="12">
    <source>
        <dbReference type="Proteomes" id="UP001596380"/>
    </source>
</evidence>
<dbReference type="InterPro" id="IPR036640">
    <property type="entry name" value="ABC1_TM_sf"/>
</dbReference>
<feature type="compositionally biased region" description="Basic residues" evidence="7">
    <location>
        <begin position="121"/>
        <end position="130"/>
    </location>
</feature>
<feature type="domain" description="ABC transmembrane type-1" evidence="10">
    <location>
        <begin position="16"/>
        <end position="311"/>
    </location>
</feature>
<dbReference type="Gene3D" id="3.40.50.300">
    <property type="entry name" value="P-loop containing nucleotide triphosphate hydrolases"/>
    <property type="match status" value="1"/>
</dbReference>
<organism evidence="11 12">
    <name type="scientific">Actinomadura yumaensis</name>
    <dbReference type="NCBI Taxonomy" id="111807"/>
    <lineage>
        <taxon>Bacteria</taxon>
        <taxon>Bacillati</taxon>
        <taxon>Actinomycetota</taxon>
        <taxon>Actinomycetes</taxon>
        <taxon>Streptosporangiales</taxon>
        <taxon>Thermomonosporaceae</taxon>
        <taxon>Actinomadura</taxon>
    </lineage>
</organism>
<feature type="transmembrane region" description="Helical" evidence="8">
    <location>
        <begin position="15"/>
        <end position="41"/>
    </location>
</feature>
<feature type="transmembrane region" description="Helical" evidence="8">
    <location>
        <begin position="210"/>
        <end position="231"/>
    </location>
</feature>
<evidence type="ECO:0000259" key="9">
    <source>
        <dbReference type="PROSITE" id="PS50893"/>
    </source>
</evidence>
<dbReference type="EMBL" id="JBHSXS010000027">
    <property type="protein sequence ID" value="MFC6884486.1"/>
    <property type="molecule type" value="Genomic_DNA"/>
</dbReference>
<dbReference type="InterPro" id="IPR003593">
    <property type="entry name" value="AAA+_ATPase"/>
</dbReference>
<dbReference type="Proteomes" id="UP001596380">
    <property type="component" value="Unassembled WGS sequence"/>
</dbReference>
<dbReference type="PANTHER" id="PTHR24221:SF654">
    <property type="entry name" value="ATP-BINDING CASSETTE SUB-FAMILY B MEMBER 6"/>
    <property type="match status" value="1"/>
</dbReference>
<dbReference type="PROSITE" id="PS50893">
    <property type="entry name" value="ABC_TRANSPORTER_2"/>
    <property type="match status" value="1"/>
</dbReference>
<dbReference type="NCBIfam" id="TIGR02868">
    <property type="entry name" value="CydC"/>
    <property type="match status" value="1"/>
</dbReference>
<dbReference type="SUPFAM" id="SSF52540">
    <property type="entry name" value="P-loop containing nucleoside triphosphate hydrolases"/>
    <property type="match status" value="1"/>
</dbReference>
<proteinExistence type="predicted"/>
<keyword evidence="4" id="KW-0067">ATP-binding</keyword>
<evidence type="ECO:0000256" key="7">
    <source>
        <dbReference type="SAM" id="MobiDB-lite"/>
    </source>
</evidence>
<feature type="transmembrane region" description="Helical" evidence="8">
    <location>
        <begin position="284"/>
        <end position="307"/>
    </location>
</feature>
<dbReference type="InterPro" id="IPR039421">
    <property type="entry name" value="Type_1_exporter"/>
</dbReference>
<evidence type="ECO:0000256" key="1">
    <source>
        <dbReference type="ARBA" id="ARBA00004651"/>
    </source>
</evidence>
<sequence>MNGVWGAVRPYSARLVAAALAGVAAELSGLGLIAAAAWLIARAAQQPPLAALSLAIVAVRGFALAKGALRYLERLAGHDVALRALAELRGRVFDALAAAGPLEPPAPGPLPHAGPGAGGRRAVRERRRGTAGRGDGSEGGEGGDGGDGGDGAGRRGEVLREGDALTRMVSDVDAVQDLLLRCLLPAVAAVACGAAGLAVCAVVLPAGALVLAGGVAAAGLALPVVAAFAGGRASARAAAERQGLAVRALDVLEGADDLAVFGATERFTGAARESAARLERAERAAARVAAGVSGAGYLVQGVAVAAVAWTGLGAGLDEVAVAVLALTALVTVEAVLPLAGAAQRLREVLPASRRVEALLRTPPPPRTSRPRKAPPGPLGVELLGVGVTYPAGTPLGGEAVVRGAALDGVDLAVERGRRIAIVGASGAGKSTLLAVVAGAVAPESGAVMLAGHDLAEYSPEDVRAAVRGLTQDAHVFAGSVRANLLLARPDATDAQVRAAARRARLLEVVDGLPEGWDTVVGAGGRGLSGGQRQRLLLARALLADPPVLVLDEPTEALDPATADAITGDLLTAPGGGTLLLVTHRLAALGRADEVVVMDRGRIVQRGPHDRLLAGPGPYRDLWEAERLTAAPPPALPAA</sequence>
<comment type="caution">
    <text evidence="11">The sequence shown here is derived from an EMBL/GenBank/DDBJ whole genome shotgun (WGS) entry which is preliminary data.</text>
</comment>
<evidence type="ECO:0000256" key="6">
    <source>
        <dbReference type="ARBA" id="ARBA00023136"/>
    </source>
</evidence>
<keyword evidence="12" id="KW-1185">Reference proteome</keyword>
<evidence type="ECO:0000313" key="11">
    <source>
        <dbReference type="EMBL" id="MFC6884486.1"/>
    </source>
</evidence>
<dbReference type="Gene3D" id="1.20.1560.10">
    <property type="entry name" value="ABC transporter type 1, transmembrane domain"/>
    <property type="match status" value="2"/>
</dbReference>
<evidence type="ECO:0000256" key="8">
    <source>
        <dbReference type="SAM" id="Phobius"/>
    </source>
</evidence>
<keyword evidence="5 8" id="KW-1133">Transmembrane helix</keyword>
<feature type="transmembrane region" description="Helical" evidence="8">
    <location>
        <begin position="178"/>
        <end position="204"/>
    </location>
</feature>
<keyword evidence="2 8" id="KW-0812">Transmembrane</keyword>
<feature type="region of interest" description="Disordered" evidence="7">
    <location>
        <begin position="104"/>
        <end position="156"/>
    </location>
</feature>
<feature type="transmembrane region" description="Helical" evidence="8">
    <location>
        <begin position="319"/>
        <end position="339"/>
    </location>
</feature>
<keyword evidence="6 8" id="KW-0472">Membrane</keyword>
<dbReference type="Pfam" id="PF00005">
    <property type="entry name" value="ABC_tran"/>
    <property type="match status" value="1"/>
</dbReference>
<gene>
    <name evidence="11" type="primary">cydC</name>
    <name evidence="11" type="ORF">ACFQKB_32330</name>
</gene>
<feature type="compositionally biased region" description="Gly residues" evidence="7">
    <location>
        <begin position="131"/>
        <end position="151"/>
    </location>
</feature>
<protein>
    <submittedName>
        <fullName evidence="11">Thiol reductant ABC exporter subunit CydC</fullName>
    </submittedName>
</protein>
<evidence type="ECO:0000256" key="2">
    <source>
        <dbReference type="ARBA" id="ARBA00022692"/>
    </source>
</evidence>
<dbReference type="PANTHER" id="PTHR24221">
    <property type="entry name" value="ATP-BINDING CASSETTE SUB-FAMILY B"/>
    <property type="match status" value="1"/>
</dbReference>
<comment type="subcellular location">
    <subcellularLocation>
        <location evidence="1">Cell membrane</location>
        <topology evidence="1">Multi-pass membrane protein</topology>
    </subcellularLocation>
</comment>
<dbReference type="InterPro" id="IPR011527">
    <property type="entry name" value="ABC1_TM_dom"/>
</dbReference>
<keyword evidence="3" id="KW-0547">Nucleotide-binding</keyword>
<evidence type="ECO:0000256" key="4">
    <source>
        <dbReference type="ARBA" id="ARBA00022840"/>
    </source>
</evidence>
<feature type="domain" description="ABC transporter" evidence="9">
    <location>
        <begin position="380"/>
        <end position="624"/>
    </location>
</feature>
<evidence type="ECO:0000259" key="10">
    <source>
        <dbReference type="PROSITE" id="PS50929"/>
    </source>
</evidence>
<dbReference type="InterPro" id="IPR017871">
    <property type="entry name" value="ABC_transporter-like_CS"/>
</dbReference>
<dbReference type="Pfam" id="PF00664">
    <property type="entry name" value="ABC_membrane"/>
    <property type="match status" value="1"/>
</dbReference>
<dbReference type="InterPro" id="IPR003439">
    <property type="entry name" value="ABC_transporter-like_ATP-bd"/>
</dbReference>
<dbReference type="RefSeq" id="WP_378063819.1">
    <property type="nucleotide sequence ID" value="NZ_JBHSXS010000027.1"/>
</dbReference>
<evidence type="ECO:0000256" key="3">
    <source>
        <dbReference type="ARBA" id="ARBA00022741"/>
    </source>
</evidence>
<name>A0ABW2CU22_9ACTN</name>
<accession>A0ABW2CU22</accession>
<dbReference type="PROSITE" id="PS50929">
    <property type="entry name" value="ABC_TM1F"/>
    <property type="match status" value="1"/>
</dbReference>